<sequence>MFPRFSTSTRSPLRHLLACLLAGASLAATAAHAENWPSKPIRLILPAAPGGSSDPLARMVAEQLGDSLHQSVIVENRPGANGNVGSASVVRAAPDGYTLLFSWTGTLVPANTLYHNKPYDPQKDLAPIVQIASVPNIIVVRPSLKIDSLKDLTAYAKANPDKLNFGSTGSGSSYHLSGELYKKTAGVSMLHVPYNSPGAVFSDLIGDRLQLAFPGVTAAAPLVKDGKLKALAVMAPKRSDMLPDVPTTAEAGYPTLLSDTWFGLLAPKGTPPAVIDKVNAAMNAALKTPAFRDRLTTLGFVPLGGTQAQFVKAIDDDIAKWGEVVRFSGAKID</sequence>
<dbReference type="Gene3D" id="3.40.190.150">
    <property type="entry name" value="Bordetella uptake gene, domain 1"/>
    <property type="match status" value="1"/>
</dbReference>
<dbReference type="RefSeq" id="WP_094855943.1">
    <property type="nucleotide sequence ID" value="NZ_NEVM01000005.1"/>
</dbReference>
<comment type="similarity">
    <text evidence="1">Belongs to the UPF0065 (bug) family.</text>
</comment>
<evidence type="ECO:0000256" key="1">
    <source>
        <dbReference type="ARBA" id="ARBA00006987"/>
    </source>
</evidence>
<evidence type="ECO:0000256" key="2">
    <source>
        <dbReference type="SAM" id="SignalP"/>
    </source>
</evidence>
<evidence type="ECO:0008006" key="5">
    <source>
        <dbReference type="Google" id="ProtNLM"/>
    </source>
</evidence>
<proteinExistence type="inferred from homology"/>
<feature type="signal peptide" evidence="2">
    <location>
        <begin position="1"/>
        <end position="33"/>
    </location>
</feature>
<dbReference type="PANTHER" id="PTHR42928">
    <property type="entry name" value="TRICARBOXYLATE-BINDING PROTEIN"/>
    <property type="match status" value="1"/>
</dbReference>
<protein>
    <recommendedName>
        <fullName evidence="5">MFS transporter</fullName>
    </recommendedName>
</protein>
<dbReference type="InterPro" id="IPR005064">
    <property type="entry name" value="BUG"/>
</dbReference>
<dbReference type="Gene3D" id="3.40.190.10">
    <property type="entry name" value="Periplasmic binding protein-like II"/>
    <property type="match status" value="1"/>
</dbReference>
<dbReference type="AlphaFoldDB" id="A0A261S2X8"/>
<keyword evidence="4" id="KW-1185">Reference proteome</keyword>
<evidence type="ECO:0000313" key="3">
    <source>
        <dbReference type="EMBL" id="OZI31535.1"/>
    </source>
</evidence>
<name>A0A261S2X8_9BORD</name>
<gene>
    <name evidence="3" type="ORF">CAL29_26950</name>
</gene>
<keyword evidence="2" id="KW-0732">Signal</keyword>
<dbReference type="Proteomes" id="UP000216020">
    <property type="component" value="Unassembled WGS sequence"/>
</dbReference>
<evidence type="ECO:0000313" key="4">
    <source>
        <dbReference type="Proteomes" id="UP000216020"/>
    </source>
</evidence>
<dbReference type="Pfam" id="PF03401">
    <property type="entry name" value="TctC"/>
    <property type="match status" value="1"/>
</dbReference>
<dbReference type="SUPFAM" id="SSF53850">
    <property type="entry name" value="Periplasmic binding protein-like II"/>
    <property type="match status" value="1"/>
</dbReference>
<organism evidence="3 4">
    <name type="scientific">Bordetella genomosp. 10</name>
    <dbReference type="NCBI Taxonomy" id="1416804"/>
    <lineage>
        <taxon>Bacteria</taxon>
        <taxon>Pseudomonadati</taxon>
        <taxon>Pseudomonadota</taxon>
        <taxon>Betaproteobacteria</taxon>
        <taxon>Burkholderiales</taxon>
        <taxon>Alcaligenaceae</taxon>
        <taxon>Bordetella</taxon>
    </lineage>
</organism>
<dbReference type="PANTHER" id="PTHR42928:SF5">
    <property type="entry name" value="BLR1237 PROTEIN"/>
    <property type="match status" value="1"/>
</dbReference>
<feature type="chain" id="PRO_5012943989" description="MFS transporter" evidence="2">
    <location>
        <begin position="34"/>
        <end position="333"/>
    </location>
</feature>
<reference evidence="4" key="1">
    <citation type="submission" date="2017-05" db="EMBL/GenBank/DDBJ databases">
        <title>Complete and WGS of Bordetella genogroups.</title>
        <authorList>
            <person name="Spilker T."/>
            <person name="Lipuma J."/>
        </authorList>
    </citation>
    <scope>NUCLEOTIDE SEQUENCE [LARGE SCALE GENOMIC DNA]</scope>
    <source>
        <strain evidence="4">AU16122</strain>
    </source>
</reference>
<comment type="caution">
    <text evidence="3">The sequence shown here is derived from an EMBL/GenBank/DDBJ whole genome shotgun (WGS) entry which is preliminary data.</text>
</comment>
<dbReference type="EMBL" id="NEVM01000005">
    <property type="protein sequence ID" value="OZI31535.1"/>
    <property type="molecule type" value="Genomic_DNA"/>
</dbReference>
<dbReference type="InterPro" id="IPR042100">
    <property type="entry name" value="Bug_dom1"/>
</dbReference>
<accession>A0A261S2X8</accession>
<dbReference type="PIRSF" id="PIRSF017082">
    <property type="entry name" value="YflP"/>
    <property type="match status" value="1"/>
</dbReference>
<dbReference type="CDD" id="cd07012">
    <property type="entry name" value="PBP2_Bug_TTT"/>
    <property type="match status" value="1"/>
</dbReference>
<dbReference type="OrthoDB" id="8968781at2"/>